<dbReference type="Proteomes" id="UP000621492">
    <property type="component" value="Unassembled WGS sequence"/>
</dbReference>
<organism evidence="6 7">
    <name type="scientific">Lentibacillus populi</name>
    <dbReference type="NCBI Taxonomy" id="1827502"/>
    <lineage>
        <taxon>Bacteria</taxon>
        <taxon>Bacillati</taxon>
        <taxon>Bacillota</taxon>
        <taxon>Bacilli</taxon>
        <taxon>Bacillales</taxon>
        <taxon>Bacillaceae</taxon>
        <taxon>Lentibacillus</taxon>
    </lineage>
</organism>
<reference evidence="6" key="1">
    <citation type="journal article" date="2014" name="Int. J. Syst. Evol. Microbiol.">
        <title>Complete genome sequence of Corynebacterium casei LMG S-19264T (=DSM 44701T), isolated from a smear-ripened cheese.</title>
        <authorList>
            <consortium name="US DOE Joint Genome Institute (JGI-PGF)"/>
            <person name="Walter F."/>
            <person name="Albersmeier A."/>
            <person name="Kalinowski J."/>
            <person name="Ruckert C."/>
        </authorList>
    </citation>
    <scope>NUCLEOTIDE SEQUENCE</scope>
    <source>
        <strain evidence="6">CGMCC 1.15454</strain>
    </source>
</reference>
<evidence type="ECO:0000313" key="7">
    <source>
        <dbReference type="Proteomes" id="UP000621492"/>
    </source>
</evidence>
<comment type="similarity">
    <text evidence="1">Belongs to the LysR transcriptional regulatory family.</text>
</comment>
<comment type="caution">
    <text evidence="6">The sequence shown here is derived from an EMBL/GenBank/DDBJ whole genome shotgun (WGS) entry which is preliminary data.</text>
</comment>
<dbReference type="PROSITE" id="PS50931">
    <property type="entry name" value="HTH_LYSR"/>
    <property type="match status" value="1"/>
</dbReference>
<dbReference type="EMBL" id="BMJD01000076">
    <property type="protein sequence ID" value="GGB62617.1"/>
    <property type="molecule type" value="Genomic_DNA"/>
</dbReference>
<dbReference type="PANTHER" id="PTHR30126:SF100">
    <property type="entry name" value="LYSR-FAMILY TRANSCRIPTIONAL REGULATOR"/>
    <property type="match status" value="1"/>
</dbReference>
<accession>A0A9W5U1Y1</accession>
<sequence length="312" mass="35544">MEIKQLITFKTAAENLNFTQTAKRLKYAQSSVTAQIKSLEKELDTQLFERLGKKLYLTESGRQFKNYADKLIALSEEAKLVTSGLTEPAGTLIIGAQESQCTYRLPPLLKEFKDQFPNVKLIFKPAHSDEMAKEQLLNGELDAAFIMDVLKTEETLTVEPLMQDEMKLVASPDHPLVNKEKVFSYDLEQETLLLTEKGCSYRKILEESLREDDVYPVNQFEFVSIEAIKQCVIAGLGIAILPAMVVEKDINHGLMKELKWEHSTPSLFTQIAWHKDKLLTVPLMSFVELTRRTLKGENMKEMNGQNNQQLNV</sequence>
<dbReference type="SUPFAM" id="SSF46785">
    <property type="entry name" value="Winged helix' DNA-binding domain"/>
    <property type="match status" value="1"/>
</dbReference>
<dbReference type="RefSeq" id="WP_088049849.1">
    <property type="nucleotide sequence ID" value="NZ_BMJD01000076.1"/>
</dbReference>
<dbReference type="InterPro" id="IPR036390">
    <property type="entry name" value="WH_DNA-bd_sf"/>
</dbReference>
<evidence type="ECO:0000259" key="5">
    <source>
        <dbReference type="PROSITE" id="PS50931"/>
    </source>
</evidence>
<evidence type="ECO:0000256" key="1">
    <source>
        <dbReference type="ARBA" id="ARBA00009437"/>
    </source>
</evidence>
<dbReference type="Pfam" id="PF03466">
    <property type="entry name" value="LysR_substrate"/>
    <property type="match status" value="1"/>
</dbReference>
<protein>
    <submittedName>
        <fullName evidence="6">LysR family transcriptional regulator</fullName>
    </submittedName>
</protein>
<dbReference type="SUPFAM" id="SSF53850">
    <property type="entry name" value="Periplasmic binding protein-like II"/>
    <property type="match status" value="1"/>
</dbReference>
<proteinExistence type="inferred from homology"/>
<feature type="domain" description="HTH lysR-type" evidence="5">
    <location>
        <begin position="1"/>
        <end position="58"/>
    </location>
</feature>
<evidence type="ECO:0000313" key="6">
    <source>
        <dbReference type="EMBL" id="GGB62617.1"/>
    </source>
</evidence>
<name>A0A9W5U1Y1_9BACI</name>
<evidence type="ECO:0000256" key="2">
    <source>
        <dbReference type="ARBA" id="ARBA00023015"/>
    </source>
</evidence>
<dbReference type="InterPro" id="IPR036388">
    <property type="entry name" value="WH-like_DNA-bd_sf"/>
</dbReference>
<dbReference type="InterPro" id="IPR000847">
    <property type="entry name" value="LysR_HTH_N"/>
</dbReference>
<keyword evidence="4" id="KW-0804">Transcription</keyword>
<evidence type="ECO:0000256" key="4">
    <source>
        <dbReference type="ARBA" id="ARBA00023163"/>
    </source>
</evidence>
<dbReference type="GO" id="GO:0000976">
    <property type="term" value="F:transcription cis-regulatory region binding"/>
    <property type="evidence" value="ECO:0007669"/>
    <property type="project" value="TreeGrafter"/>
</dbReference>
<keyword evidence="3" id="KW-0238">DNA-binding</keyword>
<dbReference type="Gene3D" id="3.40.190.290">
    <property type="match status" value="1"/>
</dbReference>
<evidence type="ECO:0000256" key="3">
    <source>
        <dbReference type="ARBA" id="ARBA00023125"/>
    </source>
</evidence>
<keyword evidence="7" id="KW-1185">Reference proteome</keyword>
<dbReference type="Pfam" id="PF00126">
    <property type="entry name" value="HTH_1"/>
    <property type="match status" value="1"/>
</dbReference>
<dbReference type="AlphaFoldDB" id="A0A9W5U1Y1"/>
<dbReference type="PANTHER" id="PTHR30126">
    <property type="entry name" value="HTH-TYPE TRANSCRIPTIONAL REGULATOR"/>
    <property type="match status" value="1"/>
</dbReference>
<dbReference type="CDD" id="cd05466">
    <property type="entry name" value="PBP2_LTTR_substrate"/>
    <property type="match status" value="1"/>
</dbReference>
<dbReference type="PRINTS" id="PR00039">
    <property type="entry name" value="HTHLYSR"/>
</dbReference>
<reference evidence="6" key="2">
    <citation type="submission" date="2020-09" db="EMBL/GenBank/DDBJ databases">
        <authorList>
            <person name="Sun Q."/>
            <person name="Zhou Y."/>
        </authorList>
    </citation>
    <scope>NUCLEOTIDE SEQUENCE</scope>
    <source>
        <strain evidence="6">CGMCC 1.15454</strain>
    </source>
</reference>
<keyword evidence="2" id="KW-0805">Transcription regulation</keyword>
<gene>
    <name evidence="6" type="ORF">GCM10011409_44740</name>
</gene>
<dbReference type="GO" id="GO:0003700">
    <property type="term" value="F:DNA-binding transcription factor activity"/>
    <property type="evidence" value="ECO:0007669"/>
    <property type="project" value="InterPro"/>
</dbReference>
<dbReference type="Gene3D" id="1.10.10.10">
    <property type="entry name" value="Winged helix-like DNA-binding domain superfamily/Winged helix DNA-binding domain"/>
    <property type="match status" value="1"/>
</dbReference>
<dbReference type="InterPro" id="IPR005119">
    <property type="entry name" value="LysR_subst-bd"/>
</dbReference>